<evidence type="ECO:0000256" key="4">
    <source>
        <dbReference type="ARBA" id="ARBA00022833"/>
    </source>
</evidence>
<dbReference type="EMBL" id="JARBHA010000016">
    <property type="protein sequence ID" value="KAJ9679055.1"/>
    <property type="molecule type" value="Genomic_DNA"/>
</dbReference>
<dbReference type="GO" id="GO:0006508">
    <property type="term" value="P:proteolysis"/>
    <property type="evidence" value="ECO:0007669"/>
    <property type="project" value="UniProtKB-KW"/>
</dbReference>
<dbReference type="PANTHER" id="PTHR11804">
    <property type="entry name" value="PROTEASE M3 THIMET OLIGOPEPTIDASE-RELATED"/>
    <property type="match status" value="1"/>
</dbReference>
<proteinExistence type="inferred from homology"/>
<gene>
    <name evidence="8" type="ORF">PVL29_021088</name>
</gene>
<evidence type="ECO:0000256" key="2">
    <source>
        <dbReference type="ARBA" id="ARBA00022723"/>
    </source>
</evidence>
<protein>
    <recommendedName>
        <fullName evidence="7">Peptidase M3A/M3B catalytic domain-containing protein</fullName>
    </recommendedName>
</protein>
<dbReference type="PANTHER" id="PTHR11804:SF79">
    <property type="entry name" value="MITOCHONDRIAL INTERMEDIATE PEPTIDASE"/>
    <property type="match status" value="1"/>
</dbReference>
<evidence type="ECO:0000256" key="5">
    <source>
        <dbReference type="ARBA" id="ARBA00023049"/>
    </source>
</evidence>
<dbReference type="Proteomes" id="UP001168098">
    <property type="component" value="Unassembled WGS sequence"/>
</dbReference>
<evidence type="ECO:0000313" key="9">
    <source>
        <dbReference type="Proteomes" id="UP001168098"/>
    </source>
</evidence>
<comment type="caution">
    <text evidence="8">The sequence shown here is derived from an EMBL/GenBank/DDBJ whole genome shotgun (WGS) entry which is preliminary data.</text>
</comment>
<keyword evidence="9" id="KW-1185">Reference proteome</keyword>
<reference evidence="8 9" key="1">
    <citation type="journal article" date="2023" name="BMC Biotechnol.">
        <title>Vitis rotundifolia cv Carlos genome sequencing.</title>
        <authorList>
            <person name="Huff M."/>
            <person name="Hulse-Kemp A."/>
            <person name="Scheffler B."/>
            <person name="Youngblood R."/>
            <person name="Simpson S."/>
            <person name="Babiker E."/>
            <person name="Staton M."/>
        </authorList>
    </citation>
    <scope>NUCLEOTIDE SEQUENCE [LARGE SCALE GENOMIC DNA]</scope>
    <source>
        <tissue evidence="8">Leaf</tissue>
    </source>
</reference>
<feature type="domain" description="Peptidase M3A/M3B catalytic" evidence="7">
    <location>
        <begin position="3"/>
        <end position="223"/>
    </location>
</feature>
<keyword evidence="5 6" id="KW-0482">Metalloprotease</keyword>
<dbReference type="InterPro" id="IPR001567">
    <property type="entry name" value="Pept_M3A_M3B_dom"/>
</dbReference>
<keyword evidence="2 6" id="KW-0479">Metal-binding</keyword>
<dbReference type="InterPro" id="IPR045090">
    <property type="entry name" value="Pept_M3A_M3B"/>
</dbReference>
<dbReference type="Gene3D" id="1.10.1370.40">
    <property type="match status" value="2"/>
</dbReference>
<accession>A0AA38YYQ2</accession>
<evidence type="ECO:0000256" key="6">
    <source>
        <dbReference type="RuleBase" id="RU003435"/>
    </source>
</evidence>
<dbReference type="SUPFAM" id="SSF55486">
    <property type="entry name" value="Metalloproteases ('zincins'), catalytic domain"/>
    <property type="match status" value="1"/>
</dbReference>
<comment type="similarity">
    <text evidence="6">Belongs to the peptidase M3 family.</text>
</comment>
<dbReference type="GO" id="GO:0046872">
    <property type="term" value="F:metal ion binding"/>
    <property type="evidence" value="ECO:0007669"/>
    <property type="project" value="UniProtKB-UniRule"/>
</dbReference>
<evidence type="ECO:0000313" key="8">
    <source>
        <dbReference type="EMBL" id="KAJ9679055.1"/>
    </source>
</evidence>
<organism evidence="8 9">
    <name type="scientific">Vitis rotundifolia</name>
    <name type="common">Muscadine grape</name>
    <dbReference type="NCBI Taxonomy" id="103349"/>
    <lineage>
        <taxon>Eukaryota</taxon>
        <taxon>Viridiplantae</taxon>
        <taxon>Streptophyta</taxon>
        <taxon>Embryophyta</taxon>
        <taxon>Tracheophyta</taxon>
        <taxon>Spermatophyta</taxon>
        <taxon>Magnoliopsida</taxon>
        <taxon>eudicotyledons</taxon>
        <taxon>Gunneridae</taxon>
        <taxon>Pentapetalae</taxon>
        <taxon>rosids</taxon>
        <taxon>Vitales</taxon>
        <taxon>Vitaceae</taxon>
        <taxon>Viteae</taxon>
        <taxon>Vitis</taxon>
    </lineage>
</organism>
<keyword evidence="1 6" id="KW-0645">Protease</keyword>
<keyword evidence="4 6" id="KW-0862">Zinc</keyword>
<sequence>MFVVALVCNFSGSRSSSSAKLNHWEVETLFHEFGHALHSLLSRTDYQHFSGTRVVLDLAETPSNLFEYYAWDYRVLRKFARHYSTGEVIPEKLVESMQGARKMFAATDLQRQIFYALIDQTLFGEQLSRQRDTTSVVADLKRQYASWKHVEGTHWQTRFNHLLNYGAGYYSYLYAKCFAATIWQKLCQEDPLSLATGTALRTKFMEHGGAKDPADLLTDLVGDGILQSRDGGIVPDLTSLCDEMKLEECGQEHVVLYPIETGGKKRITGLGRKNSHFCWEKA</sequence>
<dbReference type="Pfam" id="PF01432">
    <property type="entry name" value="Peptidase_M3"/>
    <property type="match status" value="1"/>
</dbReference>
<dbReference type="AlphaFoldDB" id="A0AA38YYQ2"/>
<comment type="cofactor">
    <cofactor evidence="6">
        <name>Zn(2+)</name>
        <dbReference type="ChEBI" id="CHEBI:29105"/>
    </cofactor>
    <text evidence="6">Binds 1 zinc ion.</text>
</comment>
<dbReference type="GO" id="GO:0006518">
    <property type="term" value="P:peptide metabolic process"/>
    <property type="evidence" value="ECO:0007669"/>
    <property type="project" value="TreeGrafter"/>
</dbReference>
<name>A0AA38YYQ2_VITRO</name>
<dbReference type="GO" id="GO:0004222">
    <property type="term" value="F:metalloendopeptidase activity"/>
    <property type="evidence" value="ECO:0007669"/>
    <property type="project" value="InterPro"/>
</dbReference>
<evidence type="ECO:0000256" key="1">
    <source>
        <dbReference type="ARBA" id="ARBA00022670"/>
    </source>
</evidence>
<evidence type="ECO:0000259" key="7">
    <source>
        <dbReference type="Pfam" id="PF01432"/>
    </source>
</evidence>
<keyword evidence="3 6" id="KW-0378">Hydrolase</keyword>
<evidence type="ECO:0000256" key="3">
    <source>
        <dbReference type="ARBA" id="ARBA00022801"/>
    </source>
</evidence>